<evidence type="ECO:0000256" key="2">
    <source>
        <dbReference type="ARBA" id="ARBA00023002"/>
    </source>
</evidence>
<comment type="caution">
    <text evidence="3">The sequence shown here is derived from an EMBL/GenBank/DDBJ whole genome shotgun (WGS) entry which is preliminary data.</text>
</comment>
<accession>A0A9W9J7W3</accession>
<dbReference type="SUPFAM" id="SSF51735">
    <property type="entry name" value="NAD(P)-binding Rossmann-fold domains"/>
    <property type="match status" value="2"/>
</dbReference>
<gene>
    <name evidence="3" type="ORF">N7449_008305</name>
</gene>
<dbReference type="Proteomes" id="UP001150942">
    <property type="component" value="Unassembled WGS sequence"/>
</dbReference>
<organism evidence="3 4">
    <name type="scientific">Penicillium cf. viridicatum</name>
    <dbReference type="NCBI Taxonomy" id="2972119"/>
    <lineage>
        <taxon>Eukaryota</taxon>
        <taxon>Fungi</taxon>
        <taxon>Dikarya</taxon>
        <taxon>Ascomycota</taxon>
        <taxon>Pezizomycotina</taxon>
        <taxon>Eurotiomycetes</taxon>
        <taxon>Eurotiomycetidae</taxon>
        <taxon>Eurotiales</taxon>
        <taxon>Aspergillaceae</taxon>
        <taxon>Penicillium</taxon>
    </lineage>
</organism>
<comment type="similarity">
    <text evidence="1">Belongs to the short-chain dehydrogenases/reductases (SDR) family.</text>
</comment>
<keyword evidence="4" id="KW-1185">Reference proteome</keyword>
<name>A0A9W9J7W3_9EURO</name>
<dbReference type="InterPro" id="IPR051687">
    <property type="entry name" value="Peroxisomal_Beta-Oxidation"/>
</dbReference>
<evidence type="ECO:0000256" key="1">
    <source>
        <dbReference type="ARBA" id="ARBA00006484"/>
    </source>
</evidence>
<dbReference type="OrthoDB" id="3592703at2759"/>
<dbReference type="InterPro" id="IPR036291">
    <property type="entry name" value="NAD(P)-bd_dom_sf"/>
</dbReference>
<dbReference type="EMBL" id="JAPQKQ010000006">
    <property type="protein sequence ID" value="KAJ5192163.1"/>
    <property type="molecule type" value="Genomic_DNA"/>
</dbReference>
<dbReference type="AlphaFoldDB" id="A0A9W9J7W3"/>
<sequence>MIQERSIRSRGGTVIVNTESPLESDEVVKTAIRAFRGVHILINGAELEVQTGDFADSTDEELRGVMHSLKGGFLVAKAAWTVFRTQGFGRIVNVSSVEALHGVPQRALHCDEISSSRRYTLTLAKEGFRKNILVNLVLPWDSQETGADSPETSARLIAGLPLPQNTKAGGRWLRSDCKAALAEVERALVGRGRGIGKSEYPCGPKKVLDLLLRGLGVPGNSRDKSISFAGRVVLVTGAGLGLGRAYALHFARLGASVMVNDIADPWSVARQIQSIGGKAAGVVSLAEEGEKNVQVTIEAFGRINIVINNAGILRHKAFHNMTEAMWDPVLAVHLEGTYRTSKAAWPHFVLQKFGRIINTTSVTGLPCVWSGELCRSCE</sequence>
<dbReference type="PANTHER" id="PTHR45024">
    <property type="entry name" value="DEHYDROGENASES, SHORT CHAIN"/>
    <property type="match status" value="1"/>
</dbReference>
<dbReference type="GO" id="GO:0016491">
    <property type="term" value="F:oxidoreductase activity"/>
    <property type="evidence" value="ECO:0007669"/>
    <property type="project" value="UniProtKB-KW"/>
</dbReference>
<dbReference type="InterPro" id="IPR002347">
    <property type="entry name" value="SDR_fam"/>
</dbReference>
<protein>
    <submittedName>
        <fullName evidence="3">Uncharacterized protein</fullName>
    </submittedName>
</protein>
<dbReference type="Pfam" id="PF00106">
    <property type="entry name" value="adh_short"/>
    <property type="match status" value="2"/>
</dbReference>
<keyword evidence="2" id="KW-0560">Oxidoreductase</keyword>
<evidence type="ECO:0000313" key="4">
    <source>
        <dbReference type="Proteomes" id="UP001150942"/>
    </source>
</evidence>
<reference evidence="3" key="1">
    <citation type="submission" date="2022-11" db="EMBL/GenBank/DDBJ databases">
        <authorList>
            <person name="Petersen C."/>
        </authorList>
    </citation>
    <scope>NUCLEOTIDE SEQUENCE</scope>
    <source>
        <strain evidence="3">IBT 20477</strain>
    </source>
</reference>
<reference evidence="3" key="2">
    <citation type="journal article" date="2023" name="IMA Fungus">
        <title>Comparative genomic study of the Penicillium genus elucidates a diverse pangenome and 15 lateral gene transfer events.</title>
        <authorList>
            <person name="Petersen C."/>
            <person name="Sorensen T."/>
            <person name="Nielsen M.R."/>
            <person name="Sondergaard T.E."/>
            <person name="Sorensen J.L."/>
            <person name="Fitzpatrick D.A."/>
            <person name="Frisvad J.C."/>
            <person name="Nielsen K.L."/>
        </authorList>
    </citation>
    <scope>NUCLEOTIDE SEQUENCE</scope>
    <source>
        <strain evidence="3">IBT 20477</strain>
    </source>
</reference>
<proteinExistence type="inferred from homology"/>
<evidence type="ECO:0000313" key="3">
    <source>
        <dbReference type="EMBL" id="KAJ5192163.1"/>
    </source>
</evidence>
<dbReference type="Gene3D" id="3.40.50.720">
    <property type="entry name" value="NAD(P)-binding Rossmann-like Domain"/>
    <property type="match status" value="2"/>
</dbReference>
<dbReference type="PRINTS" id="PR00081">
    <property type="entry name" value="GDHRDH"/>
</dbReference>
<dbReference type="PANTHER" id="PTHR45024:SF2">
    <property type="entry name" value="SCP2 DOMAIN-CONTAINING PROTEIN"/>
    <property type="match status" value="1"/>
</dbReference>